<dbReference type="EMBL" id="PCRM01000045">
    <property type="protein sequence ID" value="PIP21337.1"/>
    <property type="molecule type" value="Genomic_DNA"/>
</dbReference>
<evidence type="ECO:0000313" key="3">
    <source>
        <dbReference type="Proteomes" id="UP000231567"/>
    </source>
</evidence>
<dbReference type="AlphaFoldDB" id="A0A2G9YQ17"/>
<dbReference type="Proteomes" id="UP000231567">
    <property type="component" value="Unassembled WGS sequence"/>
</dbReference>
<dbReference type="CDD" id="cd07187">
    <property type="entry name" value="YvcK_like"/>
    <property type="match status" value="1"/>
</dbReference>
<evidence type="ECO:0008006" key="4">
    <source>
        <dbReference type="Google" id="ProtNLM"/>
    </source>
</evidence>
<dbReference type="InterPro" id="IPR002882">
    <property type="entry name" value="CofD"/>
</dbReference>
<sequence>MRIVVMGGGTGTIPVLCGLKKFTKDLTAIVTMADSGGHSGFLRDELGVLPPGDVRNCIISLADEKKKALLRALLDYQIHYPRNNFKENVGNLILTALADIAGGFPKGVVQLAQLLEIEGAVLPVTTDNTHLVAKLENGQIIYREKNIDKPHARDGRLKIEKVWLAPKAKINPVVKNAILQAEIIVLGPGDLFTSIIPNLLVKGVSETIQKSKAKKIYIVNLMTKFGETHNFKAIDFVCQIEKYLGKNILDHVLVNNRKFPPKLLKTYAKEKSYPVLYDKNDFINSKYKIYLGDLAQAGNLIRHSAEKLAKVIMYLGLTP</sequence>
<evidence type="ECO:0000313" key="2">
    <source>
        <dbReference type="EMBL" id="PIP21337.1"/>
    </source>
</evidence>
<dbReference type="SUPFAM" id="SSF142338">
    <property type="entry name" value="CofD-like"/>
    <property type="match status" value="1"/>
</dbReference>
<dbReference type="PANTHER" id="PTHR30135">
    <property type="entry name" value="UNCHARACTERIZED PROTEIN YVCK-RELATED"/>
    <property type="match status" value="1"/>
</dbReference>
<protein>
    <recommendedName>
        <fullName evidence="4">Gluconeogenesis factor</fullName>
    </recommendedName>
</protein>
<organism evidence="2 3">
    <name type="scientific">Candidatus Nealsonbacteria bacterium CG23_combo_of_CG06-09_8_20_14_all_40_13</name>
    <dbReference type="NCBI Taxonomy" id="1974724"/>
    <lineage>
        <taxon>Bacteria</taxon>
        <taxon>Candidatus Nealsoniibacteriota</taxon>
    </lineage>
</organism>
<dbReference type="Gene3D" id="3.40.50.10680">
    <property type="entry name" value="CofD-like domains"/>
    <property type="match status" value="1"/>
</dbReference>
<evidence type="ECO:0000256" key="1">
    <source>
        <dbReference type="ARBA" id="ARBA00022490"/>
    </source>
</evidence>
<dbReference type="Pfam" id="PF01933">
    <property type="entry name" value="CofD"/>
    <property type="match status" value="1"/>
</dbReference>
<dbReference type="InterPro" id="IPR038136">
    <property type="entry name" value="CofD-like_dom_sf"/>
</dbReference>
<keyword evidence="1" id="KW-0963">Cytoplasm</keyword>
<accession>A0A2G9YQ17</accession>
<proteinExistence type="predicted"/>
<dbReference type="GO" id="GO:0043743">
    <property type="term" value="F:LPPG:FO 2-phospho-L-lactate transferase activity"/>
    <property type="evidence" value="ECO:0007669"/>
    <property type="project" value="InterPro"/>
</dbReference>
<gene>
    <name evidence="2" type="ORF">COX39_03525</name>
</gene>
<dbReference type="InterPro" id="IPR010119">
    <property type="entry name" value="Gluconeogen_factor"/>
</dbReference>
<dbReference type="PANTHER" id="PTHR30135:SF3">
    <property type="entry name" value="GLUCONEOGENESIS FACTOR-RELATED"/>
    <property type="match status" value="1"/>
</dbReference>
<reference evidence="2 3" key="1">
    <citation type="submission" date="2017-09" db="EMBL/GenBank/DDBJ databases">
        <title>Depth-based differentiation of microbial function through sediment-hosted aquifers and enrichment of novel symbionts in the deep terrestrial subsurface.</title>
        <authorList>
            <person name="Probst A.J."/>
            <person name="Ladd B."/>
            <person name="Jarett J.K."/>
            <person name="Geller-Mcgrath D.E."/>
            <person name="Sieber C.M."/>
            <person name="Emerson J.B."/>
            <person name="Anantharaman K."/>
            <person name="Thomas B.C."/>
            <person name="Malmstrom R."/>
            <person name="Stieglmeier M."/>
            <person name="Klingl A."/>
            <person name="Woyke T."/>
            <person name="Ryan C.M."/>
            <person name="Banfield J.F."/>
        </authorList>
    </citation>
    <scope>NUCLEOTIDE SEQUENCE [LARGE SCALE GENOMIC DNA]</scope>
    <source>
        <strain evidence="2">CG23_combo_of_CG06-09_8_20_14_all_40_13</strain>
    </source>
</reference>
<name>A0A2G9YQ17_9BACT</name>
<comment type="caution">
    <text evidence="2">The sequence shown here is derived from an EMBL/GenBank/DDBJ whole genome shotgun (WGS) entry which is preliminary data.</text>
</comment>
<dbReference type="NCBIfam" id="TIGR01826">
    <property type="entry name" value="CofD_related"/>
    <property type="match status" value="1"/>
</dbReference>